<accession>A0AA40FQV0</accession>
<sequence length="133" mass="14809">MLINVGCLLAAQGAVRTLVPRRLAAFVPKVTQHSVPPAIAVVTVGTVKFPGERVVQRVPFPRELPRMRDTKIVESVTYKTSYHGKDRKPALILAESFLEHRLTIETQKTGNTGDHAKQDISVGIEYIDQCEQY</sequence>
<evidence type="ECO:0000313" key="1">
    <source>
        <dbReference type="EMBL" id="KAK1123201.1"/>
    </source>
</evidence>
<dbReference type="AlphaFoldDB" id="A0AA40FQV0"/>
<protein>
    <submittedName>
        <fullName evidence="1">Uncharacterized protein</fullName>
    </submittedName>
</protein>
<proteinExistence type="predicted"/>
<keyword evidence="2" id="KW-1185">Reference proteome</keyword>
<reference evidence="1" key="1">
    <citation type="submission" date="2021-10" db="EMBL/GenBank/DDBJ databases">
        <title>Melipona bicolor Genome sequencing and assembly.</title>
        <authorList>
            <person name="Araujo N.S."/>
            <person name="Arias M.C."/>
        </authorList>
    </citation>
    <scope>NUCLEOTIDE SEQUENCE</scope>
    <source>
        <strain evidence="1">USP_2M_L1-L4_2017</strain>
        <tissue evidence="1">Whole body</tissue>
    </source>
</reference>
<gene>
    <name evidence="1" type="ORF">K0M31_008834</name>
</gene>
<dbReference type="EMBL" id="JAHYIQ010000021">
    <property type="protein sequence ID" value="KAK1123201.1"/>
    <property type="molecule type" value="Genomic_DNA"/>
</dbReference>
<name>A0AA40FQV0_9HYME</name>
<dbReference type="Proteomes" id="UP001177670">
    <property type="component" value="Unassembled WGS sequence"/>
</dbReference>
<evidence type="ECO:0000313" key="2">
    <source>
        <dbReference type="Proteomes" id="UP001177670"/>
    </source>
</evidence>
<organism evidence="1 2">
    <name type="scientific">Melipona bicolor</name>
    <dbReference type="NCBI Taxonomy" id="60889"/>
    <lineage>
        <taxon>Eukaryota</taxon>
        <taxon>Metazoa</taxon>
        <taxon>Ecdysozoa</taxon>
        <taxon>Arthropoda</taxon>
        <taxon>Hexapoda</taxon>
        <taxon>Insecta</taxon>
        <taxon>Pterygota</taxon>
        <taxon>Neoptera</taxon>
        <taxon>Endopterygota</taxon>
        <taxon>Hymenoptera</taxon>
        <taxon>Apocrita</taxon>
        <taxon>Aculeata</taxon>
        <taxon>Apoidea</taxon>
        <taxon>Anthophila</taxon>
        <taxon>Apidae</taxon>
        <taxon>Melipona</taxon>
    </lineage>
</organism>
<comment type="caution">
    <text evidence="1">The sequence shown here is derived from an EMBL/GenBank/DDBJ whole genome shotgun (WGS) entry which is preliminary data.</text>
</comment>